<dbReference type="PANTHER" id="PTHR44591">
    <property type="entry name" value="STRESS RESPONSE REGULATOR PROTEIN 1"/>
    <property type="match status" value="1"/>
</dbReference>
<feature type="modified residue" description="4-aspartylphosphate" evidence="2">
    <location>
        <position position="70"/>
    </location>
</feature>
<evidence type="ECO:0000313" key="5">
    <source>
        <dbReference type="Proteomes" id="UP000298057"/>
    </source>
</evidence>
<dbReference type="InterPro" id="IPR050595">
    <property type="entry name" value="Bact_response_regulator"/>
</dbReference>
<dbReference type="InterPro" id="IPR001789">
    <property type="entry name" value="Sig_transdc_resp-reg_receiver"/>
</dbReference>
<organism evidence="4 5">
    <name type="scientific">Leptospira selangorensis</name>
    <dbReference type="NCBI Taxonomy" id="2484982"/>
    <lineage>
        <taxon>Bacteria</taxon>
        <taxon>Pseudomonadati</taxon>
        <taxon>Spirochaetota</taxon>
        <taxon>Spirochaetia</taxon>
        <taxon>Leptospirales</taxon>
        <taxon>Leptospiraceae</taxon>
        <taxon>Leptospira</taxon>
    </lineage>
</organism>
<dbReference type="PANTHER" id="PTHR44591:SF3">
    <property type="entry name" value="RESPONSE REGULATORY DOMAIN-CONTAINING PROTEIN"/>
    <property type="match status" value="1"/>
</dbReference>
<dbReference type="EMBL" id="RQGU01000032">
    <property type="protein sequence ID" value="TGM27915.1"/>
    <property type="molecule type" value="Genomic_DNA"/>
</dbReference>
<dbReference type="SUPFAM" id="SSF52172">
    <property type="entry name" value="CheY-like"/>
    <property type="match status" value="2"/>
</dbReference>
<dbReference type="RefSeq" id="WP_135625885.1">
    <property type="nucleotide sequence ID" value="NZ_RQGU01000032.1"/>
</dbReference>
<evidence type="ECO:0000256" key="2">
    <source>
        <dbReference type="PROSITE-ProRule" id="PRU00169"/>
    </source>
</evidence>
<gene>
    <name evidence="4" type="ORF">EHQ82_01740</name>
</gene>
<dbReference type="Gene3D" id="3.40.50.2300">
    <property type="match status" value="2"/>
</dbReference>
<dbReference type="CDD" id="cd00156">
    <property type="entry name" value="REC"/>
    <property type="match status" value="1"/>
</dbReference>
<dbReference type="PROSITE" id="PS50110">
    <property type="entry name" value="RESPONSE_REGULATORY"/>
    <property type="match status" value="2"/>
</dbReference>
<keyword evidence="1 2" id="KW-0597">Phosphoprotein</keyword>
<dbReference type="SMART" id="SM00448">
    <property type="entry name" value="REC"/>
    <property type="match status" value="2"/>
</dbReference>
<feature type="domain" description="Response regulatory" evidence="3">
    <location>
        <begin position="155"/>
        <end position="273"/>
    </location>
</feature>
<dbReference type="Pfam" id="PF00072">
    <property type="entry name" value="Response_reg"/>
    <property type="match status" value="1"/>
</dbReference>
<sequence length="281" mass="31832">MSNAVKDLKNYDSSDEALKKTVLLVEDDEDILESFQEIIRSWGYKVFTAPSFSEATLKINNQKFDLILLDVQLGNISGLRVVDVVRRNMSNMNNTTPIILHSGHLDMAMIQTYRTDISEALVKPVTLNKLKEKIDQWVGGRHLAVVESSAQKHFSVLIGDADLTFANSLSEKLDSKILKSYVVENINDVKQRLNLQKYDCVMLGFDSNDSQVSALVKSLKEDKTMLNHNTPIIIMNMNTGNNSTEMLERLPVTGYLEKPFDIPKFKKNLVEVVFRYQGIVN</sequence>
<comment type="caution">
    <text evidence="2">Lacks conserved residue(s) required for the propagation of feature annotation.</text>
</comment>
<protein>
    <submittedName>
        <fullName evidence="4">Response regulator</fullName>
    </submittedName>
</protein>
<dbReference type="InterPro" id="IPR011006">
    <property type="entry name" value="CheY-like_superfamily"/>
</dbReference>
<name>A0ABY2NHL7_9LEPT</name>
<evidence type="ECO:0000259" key="3">
    <source>
        <dbReference type="PROSITE" id="PS50110"/>
    </source>
</evidence>
<feature type="domain" description="Response regulatory" evidence="3">
    <location>
        <begin position="21"/>
        <end position="138"/>
    </location>
</feature>
<accession>A0ABY2NHL7</accession>
<proteinExistence type="predicted"/>
<dbReference type="Proteomes" id="UP000298057">
    <property type="component" value="Unassembled WGS sequence"/>
</dbReference>
<comment type="caution">
    <text evidence="4">The sequence shown here is derived from an EMBL/GenBank/DDBJ whole genome shotgun (WGS) entry which is preliminary data.</text>
</comment>
<evidence type="ECO:0000313" key="4">
    <source>
        <dbReference type="EMBL" id="TGM27915.1"/>
    </source>
</evidence>
<evidence type="ECO:0000256" key="1">
    <source>
        <dbReference type="ARBA" id="ARBA00022553"/>
    </source>
</evidence>
<reference evidence="5" key="1">
    <citation type="journal article" date="2019" name="PLoS Negl. Trop. Dis.">
        <title>Revisiting the worldwide diversity of Leptospira species in the environment.</title>
        <authorList>
            <person name="Vincent A.T."/>
            <person name="Schiettekatte O."/>
            <person name="Bourhy P."/>
            <person name="Veyrier F.J."/>
            <person name="Picardeau M."/>
        </authorList>
    </citation>
    <scope>NUCLEOTIDE SEQUENCE [LARGE SCALE GENOMIC DNA]</scope>
    <source>
        <strain evidence="5">201702406</strain>
    </source>
</reference>
<keyword evidence="5" id="KW-1185">Reference proteome</keyword>